<sequence length="1205" mass="138296">MFTTQQRSARSPLLITPRTDGQKTGNTTRHVSGKGKAVAFVDGPSSPPPPPLGLLNENRATAVAEGGDLEDWRRFKEAGLLDEATMERKDREALVEKTARLEKELFDYQYNMGLLLIENKELAANSEELREALAETQEVVKREEAAHLMAVSEVERRADNLRKALEFEKRCRADLEKALHECDEENKQIKLRSQTSLADANTLVAGIADKSREVEEKMHEADARLAEANRKSLELDRRMQELETRESVFRIEHQSFIAGREAWEDTSSKHKKDLLEWEKKLQEGEERLCEGRRTVNAREEKINGIERSFKQREKELEEAHSKIELSILTSKKTEDDVNKRLLNLIEKEEQAASIRKNLEVKEKELLDLTEKLTAKEQVEIQKLLDAHKDALDAKQRDFDLEMEAKRKSIEDDMRGKLEAIQQKEDEINHKEEKVRKQEQALEKKSERLNEKEKELDTMLRELREKEKSSKAEAKKIETEKKQVRADKESLESLKVSTEKVRDEIARKEVEVQEEIENLRITEDERTAFTRLQLELKEELEKCRHQKELIMKEVDDLKKDRMKFEGEWEALDEKRSVITKELREFGEQKEALEKQRQSEEEKLEKEKLETKDYIRRELEAVKLERETFAATMKHEQSLLAESAENERRQLLHDFEQRKRDLEVDFQNKRTEMEKNMQERQKAFEEEREKELSNINFLKEVVRKDMEEVKSERRRIDGEKKEIAENNQRLEENQLEMRKDIDVLGVLSKKIKDQREEFINERNRFLAFVERLKNCGDCGEITRSYQLSDLQVVEIGDDSPLPKTQYEFSRRSEGNEATAPNNLETPGTKGLVSWLKKGATVFKLSPHRKSEHERDEITETPMPAKVIVDKEVEHSSVPADTRGNDGDQKERVGIANEPHDTELLAHDVKTDVDHRLPLASDDQSYRMRSGRAKPVRKTKVGSRKSRTVQAVAEEVSFEVENTSKEVNKDSPVTSSYAGQRSGPATRKRSHAQTSLVSGSEMDAADSEVQSESVTIGGRRKRRQTVAPAAQTPGEKRYNLRRHKTDDVPPQPQASTDNRKKKGVSATGGKKEATQKRETASAQGTDVASEDGSTAMVHVTTSKRVDTETLDTAFKAPGHIVNSSGTVKFIETTEIIEEINVTHEGSNLDENQNLCNNEEDGADEDGPEDDAAHDDDDGDDDDDDDDDGSDQHPGEVSIGKKIWTFLST</sequence>
<feature type="region of interest" description="Disordered" evidence="6">
    <location>
        <begin position="843"/>
        <end position="862"/>
    </location>
</feature>
<dbReference type="GO" id="GO:0005652">
    <property type="term" value="C:nuclear lamina"/>
    <property type="evidence" value="ECO:0007669"/>
    <property type="project" value="UniProtKB-SubCell"/>
</dbReference>
<evidence type="ECO:0000313" key="8">
    <source>
        <dbReference type="Proteomes" id="UP001172457"/>
    </source>
</evidence>
<name>A0AA38WJY1_9ASTR</name>
<evidence type="ECO:0000256" key="5">
    <source>
        <dbReference type="SAM" id="Coils"/>
    </source>
</evidence>
<feature type="compositionally biased region" description="Acidic residues" evidence="6">
    <location>
        <begin position="1154"/>
        <end position="1185"/>
    </location>
</feature>
<feature type="region of interest" description="Disordered" evidence="6">
    <location>
        <begin position="867"/>
        <end position="1094"/>
    </location>
</feature>
<feature type="coiled-coil region" evidence="5">
    <location>
        <begin position="119"/>
        <end position="287"/>
    </location>
</feature>
<dbReference type="Proteomes" id="UP001172457">
    <property type="component" value="Chromosome 2"/>
</dbReference>
<keyword evidence="1 5" id="KW-0175">Coiled coil</keyword>
<feature type="region of interest" description="Disordered" evidence="6">
    <location>
        <begin position="807"/>
        <end position="827"/>
    </location>
</feature>
<feature type="compositionally biased region" description="Basic and acidic residues" evidence="6">
    <location>
        <begin position="846"/>
        <end position="855"/>
    </location>
</feature>
<evidence type="ECO:0000256" key="2">
    <source>
        <dbReference type="ARBA" id="ARBA00023242"/>
    </source>
</evidence>
<evidence type="ECO:0008006" key="9">
    <source>
        <dbReference type="Google" id="ProtNLM"/>
    </source>
</evidence>
<comment type="similarity">
    <text evidence="4">Belongs to the CRWN family.</text>
</comment>
<evidence type="ECO:0000256" key="6">
    <source>
        <dbReference type="SAM" id="MobiDB-lite"/>
    </source>
</evidence>
<feature type="region of interest" description="Disordered" evidence="6">
    <location>
        <begin position="1"/>
        <end position="34"/>
    </location>
</feature>
<dbReference type="EMBL" id="JARYMX010000002">
    <property type="protein sequence ID" value="KAJ9563707.1"/>
    <property type="molecule type" value="Genomic_DNA"/>
</dbReference>
<dbReference type="AlphaFoldDB" id="A0AA38WJY1"/>
<feature type="region of interest" description="Disordered" evidence="6">
    <location>
        <begin position="423"/>
        <end position="489"/>
    </location>
</feature>
<evidence type="ECO:0000313" key="7">
    <source>
        <dbReference type="EMBL" id="KAJ9563707.1"/>
    </source>
</evidence>
<dbReference type="SUPFAM" id="SSF90257">
    <property type="entry name" value="Myosin rod fragments"/>
    <property type="match status" value="1"/>
</dbReference>
<dbReference type="PANTHER" id="PTHR31908:SF9">
    <property type="entry name" value="PROTEIN CROWDED NUCLEI 3"/>
    <property type="match status" value="1"/>
</dbReference>
<proteinExistence type="inferred from homology"/>
<feature type="coiled-coil region" evidence="5">
    <location>
        <begin position="639"/>
        <end position="738"/>
    </location>
</feature>
<feature type="compositionally biased region" description="Polar residues" evidence="6">
    <location>
        <begin position="1140"/>
        <end position="1153"/>
    </location>
</feature>
<comment type="caution">
    <text evidence="7">The sequence shown here is derived from an EMBL/GenBank/DDBJ whole genome shotgun (WGS) entry which is preliminary data.</text>
</comment>
<feature type="region of interest" description="Disordered" evidence="6">
    <location>
        <begin position="1138"/>
        <end position="1205"/>
    </location>
</feature>
<reference evidence="7" key="1">
    <citation type="submission" date="2023-03" db="EMBL/GenBank/DDBJ databases">
        <title>Chromosome-scale reference genome and RAD-based genetic map of yellow starthistle (Centaurea solstitialis) reveal putative structural variation and QTLs associated with invader traits.</title>
        <authorList>
            <person name="Reatini B."/>
            <person name="Cang F.A."/>
            <person name="Jiang Q."/>
            <person name="Mckibben M.T.W."/>
            <person name="Barker M.S."/>
            <person name="Rieseberg L.H."/>
            <person name="Dlugosch K.M."/>
        </authorList>
    </citation>
    <scope>NUCLEOTIDE SEQUENCE</scope>
    <source>
        <strain evidence="7">CAN-66</strain>
        <tissue evidence="7">Leaf</tissue>
    </source>
</reference>
<protein>
    <recommendedName>
        <fullName evidence="9">Nuclear matrix constituent protein 1-like protein</fullName>
    </recommendedName>
</protein>
<evidence type="ECO:0000256" key="3">
    <source>
        <dbReference type="ARBA" id="ARBA00024186"/>
    </source>
</evidence>
<feature type="compositionally biased region" description="Basic and acidic residues" evidence="6">
    <location>
        <begin position="1066"/>
        <end position="1076"/>
    </location>
</feature>
<organism evidence="7 8">
    <name type="scientific">Centaurea solstitialis</name>
    <name type="common">yellow star-thistle</name>
    <dbReference type="NCBI Taxonomy" id="347529"/>
    <lineage>
        <taxon>Eukaryota</taxon>
        <taxon>Viridiplantae</taxon>
        <taxon>Streptophyta</taxon>
        <taxon>Embryophyta</taxon>
        <taxon>Tracheophyta</taxon>
        <taxon>Spermatophyta</taxon>
        <taxon>Magnoliopsida</taxon>
        <taxon>eudicotyledons</taxon>
        <taxon>Gunneridae</taxon>
        <taxon>Pentapetalae</taxon>
        <taxon>asterids</taxon>
        <taxon>campanulids</taxon>
        <taxon>Asterales</taxon>
        <taxon>Asteraceae</taxon>
        <taxon>Carduoideae</taxon>
        <taxon>Cardueae</taxon>
        <taxon>Centaureinae</taxon>
        <taxon>Centaurea</taxon>
    </lineage>
</organism>
<keyword evidence="2" id="KW-0539">Nucleus</keyword>
<feature type="coiled-coil region" evidence="5">
    <location>
        <begin position="344"/>
        <end position="378"/>
    </location>
</feature>
<comment type="subcellular location">
    <subcellularLocation>
        <location evidence="3">Nucleus lamina</location>
    </subcellularLocation>
</comment>
<feature type="compositionally biased region" description="Basic and acidic residues" evidence="6">
    <location>
        <begin position="880"/>
        <end position="914"/>
    </location>
</feature>
<dbReference type="InterPro" id="IPR040418">
    <property type="entry name" value="CRWN"/>
</dbReference>
<evidence type="ECO:0000256" key="4">
    <source>
        <dbReference type="ARBA" id="ARBA00024208"/>
    </source>
</evidence>
<keyword evidence="8" id="KW-1185">Reference proteome</keyword>
<dbReference type="PANTHER" id="PTHR31908">
    <property type="entry name" value="PROTEIN CROWDED NUCLEI 4"/>
    <property type="match status" value="1"/>
</dbReference>
<accession>A0AA38WJY1</accession>
<dbReference type="GO" id="GO:0006997">
    <property type="term" value="P:nucleus organization"/>
    <property type="evidence" value="ECO:0007669"/>
    <property type="project" value="InterPro"/>
</dbReference>
<gene>
    <name evidence="7" type="ORF">OSB04_008867</name>
</gene>
<feature type="compositionally biased region" description="Basic residues" evidence="6">
    <location>
        <begin position="926"/>
        <end position="944"/>
    </location>
</feature>
<evidence type="ECO:0000256" key="1">
    <source>
        <dbReference type="ARBA" id="ARBA00023054"/>
    </source>
</evidence>